<keyword evidence="7" id="KW-0813">Transport</keyword>
<evidence type="ECO:0000313" key="10">
    <source>
        <dbReference type="Proteomes" id="UP000252792"/>
    </source>
</evidence>
<evidence type="ECO:0000256" key="2">
    <source>
        <dbReference type="ARBA" id="ARBA00022475"/>
    </source>
</evidence>
<evidence type="ECO:0000256" key="5">
    <source>
        <dbReference type="ARBA" id="ARBA00022989"/>
    </source>
</evidence>
<proteinExistence type="inferred from homology"/>
<feature type="transmembrane region" description="Helical" evidence="7">
    <location>
        <begin position="242"/>
        <end position="264"/>
    </location>
</feature>
<dbReference type="InterPro" id="IPR004681">
    <property type="entry name" value="TRAP_DctM"/>
</dbReference>
<gene>
    <name evidence="9" type="ORF">DFP80_110172</name>
</gene>
<comment type="caution">
    <text evidence="7">Lacks conserved residue(s) required for the propagation of feature annotation.</text>
</comment>
<evidence type="ECO:0000313" key="9">
    <source>
        <dbReference type="EMBL" id="RBP81200.1"/>
    </source>
</evidence>
<comment type="function">
    <text evidence="7">Part of the tripartite ATP-independent periplasmic (TRAP) transport system.</text>
</comment>
<dbReference type="Proteomes" id="UP000252792">
    <property type="component" value="Unassembled WGS sequence"/>
</dbReference>
<comment type="similarity">
    <text evidence="7">Belongs to the TRAP transporter large permease family.</text>
</comment>
<keyword evidence="2" id="KW-1003">Cell membrane</keyword>
<keyword evidence="10" id="KW-1185">Reference proteome</keyword>
<evidence type="ECO:0000256" key="7">
    <source>
        <dbReference type="RuleBase" id="RU369079"/>
    </source>
</evidence>
<feature type="transmembrane region" description="Helical" evidence="7">
    <location>
        <begin position="168"/>
        <end position="193"/>
    </location>
</feature>
<name>A0A366J481_9GAMM</name>
<evidence type="ECO:0000256" key="3">
    <source>
        <dbReference type="ARBA" id="ARBA00022519"/>
    </source>
</evidence>
<keyword evidence="6 7" id="KW-0472">Membrane</keyword>
<feature type="transmembrane region" description="Helical" evidence="7">
    <location>
        <begin position="355"/>
        <end position="380"/>
    </location>
</feature>
<dbReference type="PIRSF" id="PIRSF006066">
    <property type="entry name" value="HI0050"/>
    <property type="match status" value="1"/>
</dbReference>
<dbReference type="PROSITE" id="PS50850">
    <property type="entry name" value="MFS"/>
    <property type="match status" value="1"/>
</dbReference>
<feature type="transmembrane region" description="Helical" evidence="7">
    <location>
        <begin position="314"/>
        <end position="343"/>
    </location>
</feature>
<dbReference type="NCBIfam" id="TIGR00786">
    <property type="entry name" value="dctM"/>
    <property type="match status" value="1"/>
</dbReference>
<dbReference type="AlphaFoldDB" id="A0A366J481"/>
<evidence type="ECO:0000256" key="4">
    <source>
        <dbReference type="ARBA" id="ARBA00022692"/>
    </source>
</evidence>
<feature type="domain" description="Major facilitator superfamily (MFS) profile" evidence="8">
    <location>
        <begin position="320"/>
        <end position="428"/>
    </location>
</feature>
<organism evidence="9 10">
    <name type="scientific">Marinomonas rhizomae</name>
    <dbReference type="NCBI Taxonomy" id="491948"/>
    <lineage>
        <taxon>Bacteria</taxon>
        <taxon>Pseudomonadati</taxon>
        <taxon>Pseudomonadota</taxon>
        <taxon>Gammaproteobacteria</taxon>
        <taxon>Oceanospirillales</taxon>
        <taxon>Oceanospirillaceae</taxon>
        <taxon>Marinomonas</taxon>
    </lineage>
</organism>
<feature type="transmembrane region" description="Helical" evidence="7">
    <location>
        <begin position="47"/>
        <end position="66"/>
    </location>
</feature>
<keyword evidence="4 7" id="KW-0812">Transmembrane</keyword>
<dbReference type="PANTHER" id="PTHR33362:SF3">
    <property type="entry name" value="SIALIC ACID TRAP TRANSPORTER PERMEASE PROTEIN SIAT"/>
    <property type="match status" value="1"/>
</dbReference>
<accession>A0A366J481</accession>
<dbReference type="InterPro" id="IPR020846">
    <property type="entry name" value="MFS_dom"/>
</dbReference>
<dbReference type="PANTHER" id="PTHR33362">
    <property type="entry name" value="SIALIC ACID TRAP TRANSPORTER PERMEASE PROTEIN SIAT-RELATED"/>
    <property type="match status" value="1"/>
</dbReference>
<feature type="transmembrane region" description="Helical" evidence="7">
    <location>
        <begin position="400"/>
        <end position="420"/>
    </location>
</feature>
<sequence length="428" mass="45270">MGISFFWILLSVMFLGMPVAFALLFAPGLSLFLEGKEMFYLLLTQRLYNGIDSFPLMAIPFFMLAGEVMNRSGITLSLVQVSQAFIGHLRGGLAQINILSSMLFAGLSGSAVADCSALGKMLIPAMEKNGYSRRFAAAVTAASSVIGPIIPPSGIMILYAFVMNVSVGGLFAAGLVPGFLVGVSLMAMTWFLARRRGYKVASEKASWSERGTAVKQAFWPLLTPVILLGGILSGVFTPTEAAAVAAAYALVVSLLSKTMTVSNLPSLFYATAKSSAVILFLVGSAVAFSSVISLSGAPQKVAAIMVSLTENPLLLLLIINLLLLFVGMFLDAGPAILILGPILGPIVTQFGIDPLHFAIVMCVNLTIGLTTPPMGLVLFVASSVSGERVETISREMLPYLAVHIMVILLITYIPALTMTLPRLLGFAS</sequence>
<feature type="transmembrane region" description="Helical" evidence="7">
    <location>
        <begin position="217"/>
        <end position="236"/>
    </location>
</feature>
<dbReference type="RefSeq" id="WP_113917501.1">
    <property type="nucleotide sequence ID" value="NZ_QNSE01000010.1"/>
</dbReference>
<dbReference type="OrthoDB" id="9796052at2"/>
<protein>
    <recommendedName>
        <fullName evidence="7">TRAP transporter large permease protein</fullName>
    </recommendedName>
</protein>
<dbReference type="GO" id="GO:0022857">
    <property type="term" value="F:transmembrane transporter activity"/>
    <property type="evidence" value="ECO:0007669"/>
    <property type="project" value="UniProtKB-UniRule"/>
</dbReference>
<dbReference type="GO" id="GO:0005886">
    <property type="term" value="C:plasma membrane"/>
    <property type="evidence" value="ECO:0007669"/>
    <property type="project" value="UniProtKB-SubCell"/>
</dbReference>
<reference evidence="9 10" key="1">
    <citation type="submission" date="2018-06" db="EMBL/GenBank/DDBJ databases">
        <title>Genomic Encyclopedia of Type Strains, Phase III (KMG-III): the genomes of soil and plant-associated and newly described type strains.</title>
        <authorList>
            <person name="Whitman W."/>
        </authorList>
    </citation>
    <scope>NUCLEOTIDE SEQUENCE [LARGE SCALE GENOMIC DNA]</scope>
    <source>
        <strain evidence="9 10">CECT 7377</strain>
    </source>
</reference>
<evidence type="ECO:0000259" key="8">
    <source>
        <dbReference type="PROSITE" id="PS50850"/>
    </source>
</evidence>
<keyword evidence="3 7" id="KW-0997">Cell inner membrane</keyword>
<comment type="subunit">
    <text evidence="7">The complex comprises the extracytoplasmic solute receptor protein and the two transmembrane proteins.</text>
</comment>
<feature type="transmembrane region" description="Helical" evidence="7">
    <location>
        <begin position="6"/>
        <end position="26"/>
    </location>
</feature>
<comment type="subcellular location">
    <subcellularLocation>
        <location evidence="1 7">Cell inner membrane</location>
        <topology evidence="1 7">Multi-pass membrane protein</topology>
    </subcellularLocation>
</comment>
<dbReference type="Pfam" id="PF06808">
    <property type="entry name" value="DctM"/>
    <property type="match status" value="1"/>
</dbReference>
<evidence type="ECO:0000256" key="6">
    <source>
        <dbReference type="ARBA" id="ARBA00023136"/>
    </source>
</evidence>
<feature type="transmembrane region" description="Helical" evidence="7">
    <location>
        <begin position="276"/>
        <end position="294"/>
    </location>
</feature>
<keyword evidence="5 7" id="KW-1133">Transmembrane helix</keyword>
<dbReference type="InterPro" id="IPR010656">
    <property type="entry name" value="DctM"/>
</dbReference>
<feature type="transmembrane region" description="Helical" evidence="7">
    <location>
        <begin position="135"/>
        <end position="162"/>
    </location>
</feature>
<comment type="caution">
    <text evidence="9">The sequence shown here is derived from an EMBL/GenBank/DDBJ whole genome shotgun (WGS) entry which is preliminary data.</text>
</comment>
<dbReference type="EMBL" id="QNSE01000010">
    <property type="protein sequence ID" value="RBP81200.1"/>
    <property type="molecule type" value="Genomic_DNA"/>
</dbReference>
<evidence type="ECO:0000256" key="1">
    <source>
        <dbReference type="ARBA" id="ARBA00004429"/>
    </source>
</evidence>